<dbReference type="Proteomes" id="UP000826775">
    <property type="component" value="Chromosome"/>
</dbReference>
<proteinExistence type="predicted"/>
<dbReference type="EMBL" id="AP024814">
    <property type="protein sequence ID" value="BCZ16927.1"/>
    <property type="molecule type" value="Genomic_DNA"/>
</dbReference>
<evidence type="ECO:0000313" key="2">
    <source>
        <dbReference type="Proteomes" id="UP000826775"/>
    </source>
</evidence>
<reference evidence="1 2" key="1">
    <citation type="submission" date="2021-07" db="EMBL/GenBank/DDBJ databases">
        <title>Novel Helicobacter sp. Isolated from a dog.</title>
        <authorList>
            <person name="Rimbara E."/>
            <person name="Suzuki M."/>
        </authorList>
    </citation>
    <scope>NUCLEOTIDE SEQUENCE [LARGE SCALE GENOMIC DNA]</scope>
    <source>
        <strain evidence="2">NHP19-003</strain>
    </source>
</reference>
<name>A0ABN6I1Q6_9HELI</name>
<organism evidence="1 2">
    <name type="scientific">Helicobacter gastrocanis</name>
    <dbReference type="NCBI Taxonomy" id="2849641"/>
    <lineage>
        <taxon>Bacteria</taxon>
        <taxon>Pseudomonadati</taxon>
        <taxon>Campylobacterota</taxon>
        <taxon>Epsilonproteobacteria</taxon>
        <taxon>Campylobacterales</taxon>
        <taxon>Helicobacteraceae</taxon>
        <taxon>Helicobacter</taxon>
    </lineage>
</organism>
<accession>A0ABN6I1Q6</accession>
<protein>
    <submittedName>
        <fullName evidence="1">Uncharacterized protein</fullName>
    </submittedName>
</protein>
<keyword evidence="2" id="KW-1185">Reference proteome</keyword>
<gene>
    <name evidence="1" type="ORF">NHP190003_02090</name>
</gene>
<evidence type="ECO:0000313" key="1">
    <source>
        <dbReference type="EMBL" id="BCZ16927.1"/>
    </source>
</evidence>
<sequence>MGACKPVAEGGMSCVTPGFLNQPHPTNAAAKPTERHKGAAFFKTPTPTAKFTSRFITQTFR</sequence>